<proteinExistence type="predicted"/>
<organism evidence="2">
    <name type="scientific">Aquifex aeolicus</name>
    <dbReference type="NCBI Taxonomy" id="63363"/>
    <lineage>
        <taxon>Bacteria</taxon>
        <taxon>Pseudomonadati</taxon>
        <taxon>Aquificota</taxon>
        <taxon>Aquificia</taxon>
        <taxon>Aquificales</taxon>
        <taxon>Aquificaceae</taxon>
        <taxon>Aquifex</taxon>
    </lineage>
</organism>
<dbReference type="EMBL" id="DRNB01000142">
    <property type="protein sequence ID" value="HHJ64006.1"/>
    <property type="molecule type" value="Genomic_DNA"/>
</dbReference>
<dbReference type="Proteomes" id="UP000885792">
    <property type="component" value="Unassembled WGS sequence"/>
</dbReference>
<feature type="transmembrane region" description="Helical" evidence="1">
    <location>
        <begin position="104"/>
        <end position="124"/>
    </location>
</feature>
<comment type="caution">
    <text evidence="2">The sequence shown here is derived from an EMBL/GenBank/DDBJ whole genome shotgun (WGS) entry which is preliminary data.</text>
</comment>
<dbReference type="AlphaFoldDB" id="A0A7C5L6X5"/>
<accession>A0A7C5L6X5</accession>
<evidence type="ECO:0000256" key="1">
    <source>
        <dbReference type="SAM" id="Phobius"/>
    </source>
</evidence>
<reference evidence="2" key="1">
    <citation type="journal article" date="2020" name="mSystems">
        <title>Genome- and Community-Level Interaction Insights into Carbon Utilization and Element Cycling Functions of Hydrothermarchaeota in Hydrothermal Sediment.</title>
        <authorList>
            <person name="Zhou Z."/>
            <person name="Liu Y."/>
            <person name="Xu W."/>
            <person name="Pan J."/>
            <person name="Luo Z.H."/>
            <person name="Li M."/>
        </authorList>
    </citation>
    <scope>NUCLEOTIDE SEQUENCE [LARGE SCALE GENOMIC DNA]</scope>
    <source>
        <strain evidence="2">HyVt-501</strain>
    </source>
</reference>
<evidence type="ECO:0000313" key="2">
    <source>
        <dbReference type="EMBL" id="HHJ64006.1"/>
    </source>
</evidence>
<sequence>MWREALSVWRMSLGENYRITLPLLSLLIFLSALTLIPAVASLAVLLSSYLMFSWTLFVAKSYVRAGGRFEELRAVLRRTTFGQAVSGYVLETVAVLVAQTALGILALFIALVVFTAGGVWSVLLPL</sequence>
<keyword evidence="1" id="KW-1133">Transmembrane helix</keyword>
<keyword evidence="1" id="KW-0472">Membrane</keyword>
<feature type="non-terminal residue" evidence="2">
    <location>
        <position position="126"/>
    </location>
</feature>
<gene>
    <name evidence="2" type="ORF">ENJ61_03775</name>
</gene>
<protein>
    <submittedName>
        <fullName evidence="2">Uncharacterized protein</fullName>
    </submittedName>
</protein>
<name>A0A7C5L6X5_AQUAO</name>
<feature type="transmembrane region" description="Helical" evidence="1">
    <location>
        <begin position="21"/>
        <end position="40"/>
    </location>
</feature>
<keyword evidence="1" id="KW-0812">Transmembrane</keyword>